<dbReference type="AlphaFoldDB" id="A0A430LJ16"/>
<keyword evidence="4" id="KW-1185">Reference proteome</keyword>
<feature type="transmembrane region" description="Helical" evidence="2">
    <location>
        <begin position="284"/>
        <end position="311"/>
    </location>
</feature>
<comment type="caution">
    <text evidence="3">The sequence shown here is derived from an EMBL/GenBank/DDBJ whole genome shotgun (WGS) entry which is preliminary data.</text>
</comment>
<accession>A0A430LJ16</accession>
<reference evidence="3 4" key="1">
    <citation type="submission" date="2017-06" db="EMBL/GenBank/DDBJ databases">
        <title>Comparative genomic analysis of Ambrosia Fusariam Clade fungi.</title>
        <authorList>
            <person name="Stajich J.E."/>
            <person name="Carrillo J."/>
            <person name="Kijimoto T."/>
            <person name="Eskalen A."/>
            <person name="O'Donnell K."/>
            <person name="Kasson M."/>
        </authorList>
    </citation>
    <scope>NUCLEOTIDE SEQUENCE [LARGE SCALE GENOMIC DNA]</scope>
    <source>
        <strain evidence="3 4">UCR1854</strain>
    </source>
</reference>
<gene>
    <name evidence="3" type="ORF">BHE90_009826</name>
</gene>
<feature type="transmembrane region" description="Helical" evidence="2">
    <location>
        <begin position="41"/>
        <end position="63"/>
    </location>
</feature>
<feature type="transmembrane region" description="Helical" evidence="2">
    <location>
        <begin position="147"/>
        <end position="169"/>
    </location>
</feature>
<evidence type="ECO:0000313" key="3">
    <source>
        <dbReference type="EMBL" id="RTE75702.1"/>
    </source>
</evidence>
<name>A0A430LJ16_9HYPO</name>
<feature type="compositionally biased region" description="Basic and acidic residues" evidence="1">
    <location>
        <begin position="455"/>
        <end position="465"/>
    </location>
</feature>
<evidence type="ECO:0000256" key="1">
    <source>
        <dbReference type="SAM" id="MobiDB-lite"/>
    </source>
</evidence>
<proteinExistence type="predicted"/>
<keyword evidence="2" id="KW-1133">Transmembrane helix</keyword>
<evidence type="ECO:0000256" key="2">
    <source>
        <dbReference type="SAM" id="Phobius"/>
    </source>
</evidence>
<feature type="region of interest" description="Disordered" evidence="1">
    <location>
        <begin position="445"/>
        <end position="491"/>
    </location>
</feature>
<protein>
    <submittedName>
        <fullName evidence="3">Uncharacterized protein</fullName>
    </submittedName>
</protein>
<keyword evidence="2" id="KW-0812">Transmembrane</keyword>
<dbReference type="Proteomes" id="UP000287124">
    <property type="component" value="Unassembled WGS sequence"/>
</dbReference>
<evidence type="ECO:0000313" key="4">
    <source>
        <dbReference type="Proteomes" id="UP000287124"/>
    </source>
</evidence>
<dbReference type="EMBL" id="MIKF01000177">
    <property type="protein sequence ID" value="RTE75702.1"/>
    <property type="molecule type" value="Genomic_DNA"/>
</dbReference>
<organism evidence="3 4">
    <name type="scientific">Fusarium euwallaceae</name>
    <dbReference type="NCBI Taxonomy" id="1147111"/>
    <lineage>
        <taxon>Eukaryota</taxon>
        <taxon>Fungi</taxon>
        <taxon>Dikarya</taxon>
        <taxon>Ascomycota</taxon>
        <taxon>Pezizomycotina</taxon>
        <taxon>Sordariomycetes</taxon>
        <taxon>Hypocreomycetidae</taxon>
        <taxon>Hypocreales</taxon>
        <taxon>Nectriaceae</taxon>
        <taxon>Fusarium</taxon>
        <taxon>Fusarium solani species complex</taxon>
    </lineage>
</organism>
<feature type="transmembrane region" description="Helical" evidence="2">
    <location>
        <begin position="175"/>
        <end position="195"/>
    </location>
</feature>
<sequence length="491" mass="54909">MSTTSAELASQWINPGDVSTILLALGGDVVQKAFSQGTGKVYVPVCFSFGCVAYAFIALVGIIGDGRLLSPPDYPCKVFNLRSGYQRESKSFVLSRLLRDLEAIESRNTDGEEDTNGDYDPNGYALRISVFEATWNGNDRTQFSWSWIHLVGFIVTILQFTLAAIPVIVNRTWSVLLITVAGTVLVQWTGLLPQWRAEKLPNRQRSPEIYALTSGNGSREVMVILGYGRCLDLESLAASQSPRNGRPWEKFRWLSKPQQGYNKEPSIPRRNTFLRKAKKCDRGLFQGFPVGFIITQVSCGCLSVLWLLLLVNVSAGSMFPESWCLIGVGALGMFQNAWLAARELSPEMRNIPLKRVDQIKARKVMDCIMDFHTIYELGEPLRDEFFPGRLRPAEKAWWAGDFEQYDKERRGIPSRGLPRREIRGSGDKFIYMGDGPIELTPVLEVPSDVSRGKQKAPDLDAEEPHAAPSAEPRVPTLEFRTNSQPPPAWAT</sequence>
<feature type="transmembrane region" description="Helical" evidence="2">
    <location>
        <begin position="323"/>
        <end position="341"/>
    </location>
</feature>
<keyword evidence="2" id="KW-0472">Membrane</keyword>